<dbReference type="PANTHER" id="PTHR43581">
    <property type="entry name" value="ATP/GTP PHOSPHATASE"/>
    <property type="match status" value="1"/>
</dbReference>
<dbReference type="InterPro" id="IPR051396">
    <property type="entry name" value="Bact_Antivir_Def_Nuclease"/>
</dbReference>
<gene>
    <name evidence="2" type="ORF">J5Y09_11810</name>
</gene>
<comment type="caution">
    <text evidence="2">The sequence shown here is derived from an EMBL/GenBank/DDBJ whole genome shotgun (WGS) entry which is preliminary data.</text>
</comment>
<protein>
    <submittedName>
        <fullName evidence="2">AAA family ATPase</fullName>
    </submittedName>
</protein>
<accession>A0ABS4ATL6</accession>
<dbReference type="Pfam" id="PF13304">
    <property type="entry name" value="AAA_21"/>
    <property type="match status" value="1"/>
</dbReference>
<dbReference type="InterPro" id="IPR003959">
    <property type="entry name" value="ATPase_AAA_core"/>
</dbReference>
<dbReference type="Proteomes" id="UP000680815">
    <property type="component" value="Unassembled WGS sequence"/>
</dbReference>
<proteinExistence type="predicted"/>
<evidence type="ECO:0000313" key="3">
    <source>
        <dbReference type="Proteomes" id="UP000680815"/>
    </source>
</evidence>
<organism evidence="2 3">
    <name type="scientific">Roseomonas nitratireducens</name>
    <dbReference type="NCBI Taxonomy" id="2820810"/>
    <lineage>
        <taxon>Bacteria</taxon>
        <taxon>Pseudomonadati</taxon>
        <taxon>Pseudomonadota</taxon>
        <taxon>Alphaproteobacteria</taxon>
        <taxon>Acetobacterales</taxon>
        <taxon>Roseomonadaceae</taxon>
        <taxon>Roseomonas</taxon>
    </lineage>
</organism>
<dbReference type="PIRSF" id="PIRSF034888">
    <property type="entry name" value="P-loop_UCP034888"/>
    <property type="match status" value="1"/>
</dbReference>
<dbReference type="Gene3D" id="3.40.50.300">
    <property type="entry name" value="P-loop containing nucleotide triphosphate hydrolases"/>
    <property type="match status" value="1"/>
</dbReference>
<sequence>MLKSIRLENFKAFGDPQEVPISPITLIYGPNSAGKSSIIQSLLLMRQSMQSASVRTPLFNGDDTNLGTYLSALFEHNTENKMKIGFSFQTRSSYSPLRLLARSTTRSIDIEFDLLKSGYKSDQGIPAVFGIKYGFHDTSSIEFELSRIVQKKTSPADLDDSASTAEFQVKDLLSARNLAKFFILHNMRSLKPEPISKVSQIHDIEIDEAFAKMIKKLRFYTWGILPFRAESTVLSQIKMSDEIKFSLSSPYSPLELARRDFADELLGISYLGPLRSPPARHYIISGTDKQSVGSRGERMPQIMYRRKRDVIPRINEKLKEFGIPYSIDIQMAGNSLTGEIVAIALSDSRGVVVSPSDVGFGIGQLLPILVEGVVATGQTICVEQPEIHLHPRLQGHLADFLYETAKTHTAAPKPGLAAANRRYGGNQWIVETHSEALMLRFQTLIKNKEIPSSFVSVLYVEPTDGRGSRVLKLRLDDDGDFIDEWPHGFFEESFQEIFSRRA</sequence>
<dbReference type="EMBL" id="JAGIYZ010000010">
    <property type="protein sequence ID" value="MBP0464594.1"/>
    <property type="molecule type" value="Genomic_DNA"/>
</dbReference>
<dbReference type="RefSeq" id="WP_209351992.1">
    <property type="nucleotide sequence ID" value="NZ_JAGIYZ010000010.1"/>
</dbReference>
<dbReference type="SUPFAM" id="SSF52540">
    <property type="entry name" value="P-loop containing nucleoside triphosphate hydrolases"/>
    <property type="match status" value="1"/>
</dbReference>
<dbReference type="PANTHER" id="PTHR43581:SF2">
    <property type="entry name" value="EXCINUCLEASE ATPASE SUBUNIT"/>
    <property type="match status" value="1"/>
</dbReference>
<dbReference type="InterPro" id="IPR027417">
    <property type="entry name" value="P-loop_NTPase"/>
</dbReference>
<name>A0ABS4ATL6_9PROT</name>
<keyword evidence="3" id="KW-1185">Reference proteome</keyword>
<dbReference type="InterPro" id="IPR014592">
    <property type="entry name" value="P-loop_UCP034888"/>
</dbReference>
<evidence type="ECO:0000313" key="2">
    <source>
        <dbReference type="EMBL" id="MBP0464594.1"/>
    </source>
</evidence>
<evidence type="ECO:0000259" key="1">
    <source>
        <dbReference type="Pfam" id="PF13304"/>
    </source>
</evidence>
<reference evidence="2 3" key="1">
    <citation type="submission" date="2021-03" db="EMBL/GenBank/DDBJ databases">
        <authorList>
            <person name="So Y."/>
        </authorList>
    </citation>
    <scope>NUCLEOTIDE SEQUENCE [LARGE SCALE GENOMIC DNA]</scope>
    <source>
        <strain evidence="2 3">PWR1</strain>
    </source>
</reference>
<feature type="domain" description="ATPase AAA-type core" evidence="1">
    <location>
        <begin position="24"/>
        <end position="438"/>
    </location>
</feature>